<evidence type="ECO:0000256" key="1">
    <source>
        <dbReference type="SAM" id="MobiDB-lite"/>
    </source>
</evidence>
<dbReference type="GeneID" id="113502850"/>
<protein>
    <submittedName>
        <fullName evidence="3">Uncharacterized protein LOC113502850</fullName>
    </submittedName>
</protein>
<keyword evidence="2" id="KW-1185">Reference proteome</keyword>
<dbReference type="OrthoDB" id="8196889at2759"/>
<dbReference type="InParanoid" id="A0A7E5WJ86"/>
<organism evidence="2 3">
    <name type="scientific">Trichoplusia ni</name>
    <name type="common">Cabbage looper</name>
    <dbReference type="NCBI Taxonomy" id="7111"/>
    <lineage>
        <taxon>Eukaryota</taxon>
        <taxon>Metazoa</taxon>
        <taxon>Ecdysozoa</taxon>
        <taxon>Arthropoda</taxon>
        <taxon>Hexapoda</taxon>
        <taxon>Insecta</taxon>
        <taxon>Pterygota</taxon>
        <taxon>Neoptera</taxon>
        <taxon>Endopterygota</taxon>
        <taxon>Lepidoptera</taxon>
        <taxon>Glossata</taxon>
        <taxon>Ditrysia</taxon>
        <taxon>Noctuoidea</taxon>
        <taxon>Noctuidae</taxon>
        <taxon>Plusiinae</taxon>
        <taxon>Trichoplusia</taxon>
    </lineage>
</organism>
<dbReference type="Proteomes" id="UP000322000">
    <property type="component" value="Chromosome 18"/>
</dbReference>
<dbReference type="AlphaFoldDB" id="A0A7E5WJ86"/>
<reference evidence="3" key="1">
    <citation type="submission" date="2025-08" db="UniProtKB">
        <authorList>
            <consortium name="RefSeq"/>
        </authorList>
    </citation>
    <scope>IDENTIFICATION</scope>
</reference>
<accession>A0A7E5WJ86</accession>
<dbReference type="KEGG" id="tnl:113502850"/>
<gene>
    <name evidence="3" type="primary">LOC113502850</name>
</gene>
<sequence>MSDSSEDEDLSRFREVIDTSFTKLINESRGEPAQHKHETIKEKPKSERYLEESSHYNDVKVPEEMQRRIGLKISAILNKNIEFVDVKNEIKKRKIKGGVKLFKASEGFLSCEEVKDTYTESHNVKSKNLKKKRRQVDLEDQEINEDDKVKAVAVSGEYVMSKEETKIWKSRRKEKLFKYKPQKKSKVLIAVE</sequence>
<proteinExistence type="predicted"/>
<evidence type="ECO:0000313" key="2">
    <source>
        <dbReference type="Proteomes" id="UP000322000"/>
    </source>
</evidence>
<feature type="region of interest" description="Disordered" evidence="1">
    <location>
        <begin position="25"/>
        <end position="54"/>
    </location>
</feature>
<dbReference type="RefSeq" id="XP_026740382.1">
    <property type="nucleotide sequence ID" value="XM_026884581.1"/>
</dbReference>
<name>A0A7E5WJ86_TRINI</name>
<feature type="compositionally biased region" description="Basic and acidic residues" evidence="1">
    <location>
        <begin position="26"/>
        <end position="54"/>
    </location>
</feature>
<evidence type="ECO:0000313" key="3">
    <source>
        <dbReference type="RefSeq" id="XP_026740382.1"/>
    </source>
</evidence>